<feature type="domain" description="Peptidase M16 C-terminal" evidence="1">
    <location>
        <begin position="201"/>
        <end position="357"/>
    </location>
</feature>
<dbReference type="NCBIfam" id="NF047422">
    <property type="entry name" value="YfmF_fam"/>
    <property type="match status" value="1"/>
</dbReference>
<dbReference type="Gene3D" id="3.30.830.10">
    <property type="entry name" value="Metalloenzyme, LuxS/M16 peptidase-like"/>
    <property type="match status" value="2"/>
</dbReference>
<evidence type="ECO:0000313" key="2">
    <source>
        <dbReference type="EMBL" id="HIR09884.1"/>
    </source>
</evidence>
<protein>
    <submittedName>
        <fullName evidence="2">Insulinase family protein</fullName>
    </submittedName>
</protein>
<sequence>MTTERMMLQPGVWLNYVHSDRFKTGCFSFNLLRPLAADTAAPNALIPTVLLRGCEGYPDIQAISRRLDTLYGATVGTLVRKKGEAQLVGLYADFLEDRYSGGEKLFFEMMDFVRSLLFSPLEENGGFVSEFVSSERQNLLNTIAARVNEKRAYAIHRLLSHMCRGEAYAVPRLGEAATLDQVNGHSLKARWDQLLAFSPVEIFYLGQQPKEAVCEALSLFLLRLPDGERPAVPATKVLCPTRPVQYIQEEMDVTQGKLALGLRTDITADDPRYPAMMLLNAVYGAGMTSKLFLKIREEQSLCYYANSSVDKFKGVMVVGSGIEFDQYQVALDGILGQLEACKRGEITDEELESARRYLLSGLRTGCDSPGRLDDYAVGQAVAGRTGSMEDLAGQLA</sequence>
<reference evidence="2" key="2">
    <citation type="journal article" date="2021" name="PeerJ">
        <title>Extensive microbial diversity within the chicken gut microbiome revealed by metagenomics and culture.</title>
        <authorList>
            <person name="Gilroy R."/>
            <person name="Ravi A."/>
            <person name="Getino M."/>
            <person name="Pursley I."/>
            <person name="Horton D.L."/>
            <person name="Alikhan N.F."/>
            <person name="Baker D."/>
            <person name="Gharbi K."/>
            <person name="Hall N."/>
            <person name="Watson M."/>
            <person name="Adriaenssens E.M."/>
            <person name="Foster-Nyarko E."/>
            <person name="Jarju S."/>
            <person name="Secka A."/>
            <person name="Antonio M."/>
            <person name="Oren A."/>
            <person name="Chaudhuri R.R."/>
            <person name="La Ragione R."/>
            <person name="Hildebrand F."/>
            <person name="Pallen M.J."/>
        </authorList>
    </citation>
    <scope>NUCLEOTIDE SEQUENCE</scope>
    <source>
        <strain evidence="2">ChiHjej9B8-7071</strain>
    </source>
</reference>
<feature type="non-terminal residue" evidence="2">
    <location>
        <position position="396"/>
    </location>
</feature>
<dbReference type="InterPro" id="IPR007863">
    <property type="entry name" value="Peptidase_M16_C"/>
</dbReference>
<organism evidence="2 3">
    <name type="scientific">Candidatus Avoscillospira stercoripullorum</name>
    <dbReference type="NCBI Taxonomy" id="2840709"/>
    <lineage>
        <taxon>Bacteria</taxon>
        <taxon>Bacillati</taxon>
        <taxon>Bacillota</taxon>
        <taxon>Clostridia</taxon>
        <taxon>Eubacteriales</taxon>
        <taxon>Oscillospiraceae</taxon>
        <taxon>Oscillospiraceae incertae sedis</taxon>
        <taxon>Candidatus Avoscillospira</taxon>
    </lineage>
</organism>
<dbReference type="Proteomes" id="UP000824258">
    <property type="component" value="Unassembled WGS sequence"/>
</dbReference>
<dbReference type="InterPro" id="IPR011249">
    <property type="entry name" value="Metalloenz_LuxS/M16"/>
</dbReference>
<dbReference type="AlphaFoldDB" id="A0A9D1A7W6"/>
<dbReference type="SUPFAM" id="SSF63411">
    <property type="entry name" value="LuxS/MPP-like metallohydrolase"/>
    <property type="match status" value="2"/>
</dbReference>
<dbReference type="Pfam" id="PF05193">
    <property type="entry name" value="Peptidase_M16_C"/>
    <property type="match status" value="1"/>
</dbReference>
<evidence type="ECO:0000313" key="3">
    <source>
        <dbReference type="Proteomes" id="UP000824258"/>
    </source>
</evidence>
<name>A0A9D1A7W6_9FIRM</name>
<comment type="caution">
    <text evidence="2">The sequence shown here is derived from an EMBL/GenBank/DDBJ whole genome shotgun (WGS) entry which is preliminary data.</text>
</comment>
<dbReference type="EMBL" id="DVGD01000184">
    <property type="protein sequence ID" value="HIR09884.1"/>
    <property type="molecule type" value="Genomic_DNA"/>
</dbReference>
<dbReference type="GO" id="GO:0046872">
    <property type="term" value="F:metal ion binding"/>
    <property type="evidence" value="ECO:0007669"/>
    <property type="project" value="InterPro"/>
</dbReference>
<accession>A0A9D1A7W6</accession>
<proteinExistence type="predicted"/>
<reference evidence="2" key="1">
    <citation type="submission" date="2020-10" db="EMBL/GenBank/DDBJ databases">
        <authorList>
            <person name="Gilroy R."/>
        </authorList>
    </citation>
    <scope>NUCLEOTIDE SEQUENCE</scope>
    <source>
        <strain evidence="2">ChiHjej9B8-7071</strain>
    </source>
</reference>
<evidence type="ECO:0000259" key="1">
    <source>
        <dbReference type="Pfam" id="PF05193"/>
    </source>
</evidence>
<gene>
    <name evidence="2" type="ORF">IAA70_05735</name>
</gene>